<protein>
    <submittedName>
        <fullName evidence="1">Uncharacterized protein</fullName>
    </submittedName>
</protein>
<dbReference type="AlphaFoldDB" id="A0AAV1XWI1"/>
<gene>
    <name evidence="1" type="ORF">LLUT_LOCUS27230</name>
</gene>
<proteinExistence type="predicted"/>
<dbReference type="EMBL" id="CAXHTB010000019">
    <property type="protein sequence ID" value="CAL0326170.1"/>
    <property type="molecule type" value="Genomic_DNA"/>
</dbReference>
<organism evidence="1 2">
    <name type="scientific">Lupinus luteus</name>
    <name type="common">European yellow lupine</name>
    <dbReference type="NCBI Taxonomy" id="3873"/>
    <lineage>
        <taxon>Eukaryota</taxon>
        <taxon>Viridiplantae</taxon>
        <taxon>Streptophyta</taxon>
        <taxon>Embryophyta</taxon>
        <taxon>Tracheophyta</taxon>
        <taxon>Spermatophyta</taxon>
        <taxon>Magnoliopsida</taxon>
        <taxon>eudicotyledons</taxon>
        <taxon>Gunneridae</taxon>
        <taxon>Pentapetalae</taxon>
        <taxon>rosids</taxon>
        <taxon>fabids</taxon>
        <taxon>Fabales</taxon>
        <taxon>Fabaceae</taxon>
        <taxon>Papilionoideae</taxon>
        <taxon>50 kb inversion clade</taxon>
        <taxon>genistoids sensu lato</taxon>
        <taxon>core genistoids</taxon>
        <taxon>Genisteae</taxon>
        <taxon>Lupinus</taxon>
    </lineage>
</organism>
<dbReference type="PANTHER" id="PTHR36616">
    <property type="entry name" value="BNAC07G32700D PROTEIN"/>
    <property type="match status" value="1"/>
</dbReference>
<keyword evidence="2" id="KW-1185">Reference proteome</keyword>
<comment type="caution">
    <text evidence="1">The sequence shown here is derived from an EMBL/GenBank/DDBJ whole genome shotgun (WGS) entry which is preliminary data.</text>
</comment>
<dbReference type="PANTHER" id="PTHR36616:SF4">
    <property type="entry name" value="OS03G0174800 PROTEIN"/>
    <property type="match status" value="1"/>
</dbReference>
<sequence length="66" mass="7628">MLDLFFTVAFSSVPLILYFPPIRSINLFVETIEETLKATSVYTNIVNHGLRGVRSRVLNCVRRSRR</sequence>
<dbReference type="Proteomes" id="UP001497480">
    <property type="component" value="Unassembled WGS sequence"/>
</dbReference>
<reference evidence="1 2" key="1">
    <citation type="submission" date="2024-03" db="EMBL/GenBank/DDBJ databases">
        <authorList>
            <person name="Martinez-Hernandez J."/>
        </authorList>
    </citation>
    <scope>NUCLEOTIDE SEQUENCE [LARGE SCALE GENOMIC DNA]</scope>
</reference>
<evidence type="ECO:0000313" key="2">
    <source>
        <dbReference type="Proteomes" id="UP001497480"/>
    </source>
</evidence>
<accession>A0AAV1XWI1</accession>
<evidence type="ECO:0000313" key="1">
    <source>
        <dbReference type="EMBL" id="CAL0326170.1"/>
    </source>
</evidence>
<name>A0AAV1XWI1_LUPLU</name>